<dbReference type="RefSeq" id="WP_206582833.1">
    <property type="nucleotide sequence ID" value="NZ_JAFJZZ010000005.1"/>
</dbReference>
<evidence type="ECO:0000256" key="1">
    <source>
        <dbReference type="ARBA" id="ARBA00006153"/>
    </source>
</evidence>
<feature type="binding site" evidence="3">
    <location>
        <position position="126"/>
    </location>
    <ligand>
        <name>Zn(2+)</name>
        <dbReference type="ChEBI" id="CHEBI:29105"/>
        <label>2</label>
    </ligand>
</feature>
<evidence type="ECO:0000256" key="2">
    <source>
        <dbReference type="ARBA" id="ARBA00022801"/>
    </source>
</evidence>
<proteinExistence type="inferred from homology"/>
<evidence type="ECO:0000313" key="6">
    <source>
        <dbReference type="Proteomes" id="UP000664545"/>
    </source>
</evidence>
<dbReference type="AlphaFoldDB" id="A0A939DA30"/>
<dbReference type="SUPFAM" id="SSF53187">
    <property type="entry name" value="Zn-dependent exopeptidases"/>
    <property type="match status" value="1"/>
</dbReference>
<dbReference type="GO" id="GO:0046872">
    <property type="term" value="F:metal ion binding"/>
    <property type="evidence" value="ECO:0007669"/>
    <property type="project" value="UniProtKB-KW"/>
</dbReference>
<reference evidence="5" key="1">
    <citation type="submission" date="2021-02" db="EMBL/GenBank/DDBJ databases">
        <title>Abyssanaerobacter marinus gen.nov., sp., nov, anaerobic bacterium isolated from the Onnuri vent field of Indian Ocean and suggestion of Mogibacteriaceae fam. nov., and proposal of reclassification of ambiguous this family's genus member.</title>
        <authorList>
            <person name="Kim Y.J."/>
            <person name="Yang J.-A."/>
        </authorList>
    </citation>
    <scope>NUCLEOTIDE SEQUENCE</scope>
    <source>
        <strain evidence="5">DSM 2634</strain>
    </source>
</reference>
<dbReference type="InterPro" id="IPR036264">
    <property type="entry name" value="Bact_exopeptidase_dim_dom"/>
</dbReference>
<keyword evidence="2 5" id="KW-0378">Hydrolase</keyword>
<organism evidence="5 6">
    <name type="scientific">Clostridium aminobutyricum</name>
    <dbReference type="NCBI Taxonomy" id="33953"/>
    <lineage>
        <taxon>Bacteria</taxon>
        <taxon>Bacillati</taxon>
        <taxon>Bacillota</taxon>
        <taxon>Clostridia</taxon>
        <taxon>Eubacteriales</taxon>
        <taxon>Clostridiaceae</taxon>
        <taxon>Clostridium</taxon>
    </lineage>
</organism>
<sequence length="410" mass="44844">MKTNTERLFLHLLELGKVGEKENGGITRLSFTEEEKQAKELVKAYMKEAGLLVREDSVGNLIGRKEGTNANAPVILIGSHLDSVPDGGKFDGSLGVLAGIEVLHSLMEQKIKTTHPIEVIAFKDEEGARFGCGMIGSRAITGKLGLELLKQVDASGISMAEAMKETGLDIAEIVDLARNPECVKAYIELHIEQGKVLEDHHLPIGIVSGIAGPVWMNFTLIGEAGHAGATPMNVRRDPIVAGAKIITYINNRTKRYPDAVATIGQINILPNAINVIPSQMEFSLDLRDVHEATRDKIEILIRSYAEKICDRHGIKLDINILQRVSPSLCNSEICNIIEEGCKEAGEEPFYLVSGAGHDGMQFKDFCPVGMIFVRSRNGISHRADEWSSQEDCGAGTEVLYNTILKLDKYT</sequence>
<accession>A0A939DA30</accession>
<dbReference type="Proteomes" id="UP000664545">
    <property type="component" value="Unassembled WGS sequence"/>
</dbReference>
<feature type="binding site" evidence="3">
    <location>
        <position position="91"/>
    </location>
    <ligand>
        <name>Zn(2+)</name>
        <dbReference type="ChEBI" id="CHEBI:29105"/>
        <label>1</label>
    </ligand>
</feature>
<feature type="domain" description="Peptidase M20 dimerisation" evidence="4">
    <location>
        <begin position="212"/>
        <end position="310"/>
    </location>
</feature>
<comment type="similarity">
    <text evidence="1">Belongs to the peptidase M20 family.</text>
</comment>
<dbReference type="PIRSF" id="PIRSF001235">
    <property type="entry name" value="Amidase_carbamoylase"/>
    <property type="match status" value="1"/>
</dbReference>
<dbReference type="EMBL" id="JAFJZZ010000005">
    <property type="protein sequence ID" value="MBN7774001.1"/>
    <property type="molecule type" value="Genomic_DNA"/>
</dbReference>
<dbReference type="InterPro" id="IPR002933">
    <property type="entry name" value="Peptidase_M20"/>
</dbReference>
<evidence type="ECO:0000259" key="4">
    <source>
        <dbReference type="Pfam" id="PF07687"/>
    </source>
</evidence>
<dbReference type="GO" id="GO:0016813">
    <property type="term" value="F:hydrolase activity, acting on carbon-nitrogen (but not peptide) bonds, in linear amidines"/>
    <property type="evidence" value="ECO:0007669"/>
    <property type="project" value="InterPro"/>
</dbReference>
<comment type="caution">
    <text evidence="5">The sequence shown here is derived from an EMBL/GenBank/DDBJ whole genome shotgun (WGS) entry which is preliminary data.</text>
</comment>
<gene>
    <name evidence="5" type="ORF">JYB65_11560</name>
</gene>
<dbReference type="NCBIfam" id="TIGR01879">
    <property type="entry name" value="hydantase"/>
    <property type="match status" value="1"/>
</dbReference>
<feature type="binding site" evidence="3">
    <location>
        <position position="381"/>
    </location>
    <ligand>
        <name>Zn(2+)</name>
        <dbReference type="ChEBI" id="CHEBI:29105"/>
        <label>2</label>
    </ligand>
</feature>
<keyword evidence="6" id="KW-1185">Reference proteome</keyword>
<comment type="cofactor">
    <cofactor evidence="3">
        <name>Zn(2+)</name>
        <dbReference type="ChEBI" id="CHEBI:29105"/>
    </cofactor>
    <text evidence="3">Binds 2 Zn(2+) ions per subunit.</text>
</comment>
<dbReference type="Gene3D" id="3.40.630.10">
    <property type="entry name" value="Zn peptidases"/>
    <property type="match status" value="1"/>
</dbReference>
<keyword evidence="3" id="KW-0862">Zinc</keyword>
<dbReference type="SUPFAM" id="SSF55031">
    <property type="entry name" value="Bacterial exopeptidase dimerisation domain"/>
    <property type="match status" value="1"/>
</dbReference>
<dbReference type="PANTHER" id="PTHR32494">
    <property type="entry name" value="ALLANTOATE DEIMINASE-RELATED"/>
    <property type="match status" value="1"/>
</dbReference>
<dbReference type="Pfam" id="PF07687">
    <property type="entry name" value="M20_dimer"/>
    <property type="match status" value="1"/>
</dbReference>
<name>A0A939DA30_CLOAM</name>
<dbReference type="InterPro" id="IPR010158">
    <property type="entry name" value="Amidase_Cbmase"/>
</dbReference>
<evidence type="ECO:0000256" key="3">
    <source>
        <dbReference type="PIRSR" id="PIRSR001235-1"/>
    </source>
</evidence>
<keyword evidence="3" id="KW-0479">Metal-binding</keyword>
<dbReference type="Gene3D" id="3.30.70.360">
    <property type="match status" value="1"/>
</dbReference>
<evidence type="ECO:0000313" key="5">
    <source>
        <dbReference type="EMBL" id="MBN7774001.1"/>
    </source>
</evidence>
<feature type="binding site" evidence="3">
    <location>
        <position position="190"/>
    </location>
    <ligand>
        <name>Zn(2+)</name>
        <dbReference type="ChEBI" id="CHEBI:29105"/>
        <label>1</label>
    </ligand>
</feature>
<protein>
    <submittedName>
        <fullName evidence="5">Zn-dependent hydrolase</fullName>
    </submittedName>
</protein>
<feature type="binding site" evidence="3">
    <location>
        <position position="91"/>
    </location>
    <ligand>
        <name>Zn(2+)</name>
        <dbReference type="ChEBI" id="CHEBI:29105"/>
        <label>2</label>
    </ligand>
</feature>
<dbReference type="NCBIfam" id="NF006771">
    <property type="entry name" value="PRK09290.1-5"/>
    <property type="match status" value="1"/>
</dbReference>
<dbReference type="CDD" id="cd03884">
    <property type="entry name" value="M20_bAS"/>
    <property type="match status" value="1"/>
</dbReference>
<feature type="binding site" evidence="3">
    <location>
        <position position="80"/>
    </location>
    <ligand>
        <name>Zn(2+)</name>
        <dbReference type="ChEBI" id="CHEBI:29105"/>
        <label>1</label>
    </ligand>
</feature>
<dbReference type="PANTHER" id="PTHR32494:SF5">
    <property type="entry name" value="ALLANTOATE AMIDOHYDROLASE"/>
    <property type="match status" value="1"/>
</dbReference>
<dbReference type="InterPro" id="IPR011650">
    <property type="entry name" value="Peptidase_M20_dimer"/>
</dbReference>
<dbReference type="Pfam" id="PF01546">
    <property type="entry name" value="Peptidase_M20"/>
    <property type="match status" value="1"/>
</dbReference>